<comment type="similarity">
    <text evidence="1">Belongs to the NAD(P)-dependent epimerase/dehydratase family.</text>
</comment>
<dbReference type="AlphaFoldDB" id="C0C2E2"/>
<comment type="caution">
    <text evidence="3">The sequence shown here is derived from an EMBL/GenBank/DDBJ whole genome shotgun (WGS) entry which is preliminary data.</text>
</comment>
<dbReference type="InterPro" id="IPR036291">
    <property type="entry name" value="NAD(P)-bd_dom_sf"/>
</dbReference>
<evidence type="ECO:0000313" key="4">
    <source>
        <dbReference type="Proteomes" id="UP000004893"/>
    </source>
</evidence>
<reference evidence="3" key="2">
    <citation type="submission" date="2013-06" db="EMBL/GenBank/DDBJ databases">
        <title>Draft genome sequence of Clostridium hylemonae (DSM 15053).</title>
        <authorList>
            <person name="Sudarsanam P."/>
            <person name="Ley R."/>
            <person name="Guruge J."/>
            <person name="Turnbaugh P.J."/>
            <person name="Mahowald M."/>
            <person name="Liep D."/>
            <person name="Gordon J."/>
        </authorList>
    </citation>
    <scope>NUCLEOTIDE SEQUENCE</scope>
    <source>
        <strain evidence="3">DSM 15053</strain>
    </source>
</reference>
<feature type="domain" description="NAD-dependent epimerase/dehydratase" evidence="2">
    <location>
        <begin position="4"/>
        <end position="232"/>
    </location>
</feature>
<evidence type="ECO:0000259" key="2">
    <source>
        <dbReference type="Pfam" id="PF01370"/>
    </source>
</evidence>
<organism evidence="3 4">
    <name type="scientific">[Clostridium] hylemonae DSM 15053</name>
    <dbReference type="NCBI Taxonomy" id="553973"/>
    <lineage>
        <taxon>Bacteria</taxon>
        <taxon>Bacillati</taxon>
        <taxon>Bacillota</taxon>
        <taxon>Clostridia</taxon>
        <taxon>Lachnospirales</taxon>
        <taxon>Lachnospiraceae</taxon>
    </lineage>
</organism>
<accession>C0C2E2</accession>
<dbReference type="Proteomes" id="UP000004893">
    <property type="component" value="Unassembled WGS sequence"/>
</dbReference>
<dbReference type="SUPFAM" id="SSF51735">
    <property type="entry name" value="NAD(P)-binding Rossmann-fold domains"/>
    <property type="match status" value="1"/>
</dbReference>
<name>C0C2E2_9FIRM</name>
<dbReference type="InterPro" id="IPR001509">
    <property type="entry name" value="Epimerase_deHydtase"/>
</dbReference>
<gene>
    <name evidence="3" type="ORF">CLOHYLEM_06248</name>
</gene>
<protein>
    <submittedName>
        <fullName evidence="3">NAD dependent epimerase/dehydratase family protein</fullName>
    </submittedName>
</protein>
<dbReference type="OrthoDB" id="9789543at2"/>
<dbReference type="EMBL" id="ABYI02000023">
    <property type="protein sequence ID" value="EEG73566.1"/>
    <property type="molecule type" value="Genomic_DNA"/>
</dbReference>
<dbReference type="eggNOG" id="COG0451">
    <property type="taxonomic scope" value="Bacteria"/>
</dbReference>
<proteinExistence type="inferred from homology"/>
<dbReference type="HOGENOM" id="CLU_007383_1_7_9"/>
<keyword evidence="4" id="KW-1185">Reference proteome</keyword>
<dbReference type="RefSeq" id="WP_006443600.1">
    <property type="nucleotide sequence ID" value="NZ_CP036524.1"/>
</dbReference>
<reference evidence="3" key="1">
    <citation type="submission" date="2009-02" db="EMBL/GenBank/DDBJ databases">
        <authorList>
            <person name="Fulton L."/>
            <person name="Clifton S."/>
            <person name="Fulton B."/>
            <person name="Xu J."/>
            <person name="Minx P."/>
            <person name="Pepin K.H."/>
            <person name="Johnson M."/>
            <person name="Bhonagiri V."/>
            <person name="Nash W.E."/>
            <person name="Mardis E.R."/>
            <person name="Wilson R.K."/>
        </authorList>
    </citation>
    <scope>NUCLEOTIDE SEQUENCE [LARGE SCALE GENOMIC DNA]</scope>
    <source>
        <strain evidence="3">DSM 15053</strain>
    </source>
</reference>
<dbReference type="Pfam" id="PF01370">
    <property type="entry name" value="Epimerase"/>
    <property type="match status" value="1"/>
</dbReference>
<evidence type="ECO:0000313" key="3">
    <source>
        <dbReference type="EMBL" id="EEG73566.1"/>
    </source>
</evidence>
<evidence type="ECO:0000256" key="1">
    <source>
        <dbReference type="ARBA" id="ARBA00007637"/>
    </source>
</evidence>
<dbReference type="Gene3D" id="3.40.50.720">
    <property type="entry name" value="NAD(P)-binding Rossmann-like Domain"/>
    <property type="match status" value="1"/>
</dbReference>
<sequence length="314" mass="35206">MKKIVVTGATSFIGVHLIQKLLDENCYIYAVIRPNSANKERLPDNSLIEVVELDLNDIGRLPDIIHEVVDVFYHLAWEGVRAASRNDAELQQKNYTAAIEAVKSAVILKSNIFIGSGSQAEYGKISGKVDEESVCNPVTEYGRAKYKACLETGKIAKKNGMRFIWARIFSVYGEYDFPGTLVMDSLYKMSRNIAIDLTDCSQVWDFIYVVDVADVLVKFANVNCADGIYNIASGRPRVLKKFVEDMKSITKSESELNFGAIPYSVEGPVSLEPSVDKLKKELEWEISTAFTEGIKKMVFGEDTDEKNKYINTYV</sequence>
<dbReference type="STRING" id="553973.CLOHYLEM_06248"/>
<dbReference type="PANTHER" id="PTHR43000">
    <property type="entry name" value="DTDP-D-GLUCOSE 4,6-DEHYDRATASE-RELATED"/>
    <property type="match status" value="1"/>
</dbReference>